<dbReference type="Gene3D" id="1.10.260.40">
    <property type="entry name" value="lambda repressor-like DNA-binding domains"/>
    <property type="match status" value="1"/>
</dbReference>
<dbReference type="InterPro" id="IPR010982">
    <property type="entry name" value="Lambda_DNA-bd_dom_sf"/>
</dbReference>
<dbReference type="RefSeq" id="WP_056953904.1">
    <property type="nucleotide sequence ID" value="NZ_AZFK01000016.1"/>
</dbReference>
<dbReference type="PANTHER" id="PTHR30146:SF149">
    <property type="entry name" value="HTH-TYPE TRANSCRIPTIONAL REGULATOR EBGR"/>
    <property type="match status" value="1"/>
</dbReference>
<accession>A0A0R1UPT9</accession>
<reference evidence="5 6" key="1">
    <citation type="journal article" date="2015" name="Genome Announc.">
        <title>Expanding the biotechnology potential of lactobacilli through comparative genomics of 213 strains and associated genera.</title>
        <authorList>
            <person name="Sun Z."/>
            <person name="Harris H.M."/>
            <person name="McCann A."/>
            <person name="Guo C."/>
            <person name="Argimon S."/>
            <person name="Zhang W."/>
            <person name="Yang X."/>
            <person name="Jeffery I.B."/>
            <person name="Cooney J.C."/>
            <person name="Kagawa T.F."/>
            <person name="Liu W."/>
            <person name="Song Y."/>
            <person name="Salvetti E."/>
            <person name="Wrobel A."/>
            <person name="Rasinkangas P."/>
            <person name="Parkhill J."/>
            <person name="Rea M.C."/>
            <person name="O'Sullivan O."/>
            <person name="Ritari J."/>
            <person name="Douillard F.P."/>
            <person name="Paul Ross R."/>
            <person name="Yang R."/>
            <person name="Briner A.E."/>
            <person name="Felis G.E."/>
            <person name="de Vos W.M."/>
            <person name="Barrangou R."/>
            <person name="Klaenhammer T.R."/>
            <person name="Caufield P.W."/>
            <person name="Cui Y."/>
            <person name="Zhang H."/>
            <person name="O'Toole P.W."/>
        </authorList>
    </citation>
    <scope>NUCLEOTIDE SEQUENCE [LARGE SCALE GENOMIC DNA]</scope>
    <source>
        <strain evidence="5 6">DSM 15946</strain>
    </source>
</reference>
<proteinExistence type="predicted"/>
<dbReference type="Pfam" id="PF00356">
    <property type="entry name" value="LacI"/>
    <property type="match status" value="1"/>
</dbReference>
<dbReference type="CDD" id="cd01544">
    <property type="entry name" value="PBP1_GalR"/>
    <property type="match status" value="1"/>
</dbReference>
<evidence type="ECO:0000256" key="3">
    <source>
        <dbReference type="ARBA" id="ARBA00023163"/>
    </source>
</evidence>
<evidence type="ECO:0000259" key="4">
    <source>
        <dbReference type="PROSITE" id="PS50932"/>
    </source>
</evidence>
<dbReference type="PATRIC" id="fig|1423760.3.peg.778"/>
<evidence type="ECO:0000256" key="1">
    <source>
        <dbReference type="ARBA" id="ARBA00023015"/>
    </source>
</evidence>
<dbReference type="Pfam" id="PF13377">
    <property type="entry name" value="Peripla_BP_3"/>
    <property type="match status" value="1"/>
</dbReference>
<dbReference type="SUPFAM" id="SSF53822">
    <property type="entry name" value="Periplasmic binding protein-like I"/>
    <property type="match status" value="1"/>
</dbReference>
<dbReference type="GO" id="GO:0003700">
    <property type="term" value="F:DNA-binding transcription factor activity"/>
    <property type="evidence" value="ECO:0007669"/>
    <property type="project" value="TreeGrafter"/>
</dbReference>
<dbReference type="InterPro" id="IPR046335">
    <property type="entry name" value="LacI/GalR-like_sensor"/>
</dbReference>
<feature type="domain" description="HTH lacI-type" evidence="4">
    <location>
        <begin position="3"/>
        <end position="59"/>
    </location>
</feature>
<dbReference type="InterPro" id="IPR028082">
    <property type="entry name" value="Peripla_BP_I"/>
</dbReference>
<dbReference type="Proteomes" id="UP000050816">
    <property type="component" value="Unassembled WGS sequence"/>
</dbReference>
<dbReference type="AlphaFoldDB" id="A0A0R1UPT9"/>
<sequence>MAVTLRDIAKRAGVSLATVSRVLNDDPQLAVSDETRKKILTIAEELSYTKRRRRDTAARHKIVIVQWYPELQELTDLYYLNIRINVEKEAQAAGLVTETVFANNLAQIPKDTAGIIAIGKYSPAQLKQLSAVSRELVVIDGDVLAQGYDCVVPDFEGGITQATQALLAKYRRVGMIAGQESTTDGRPVADPRASAFQAAMGAQFVPAWLKVGDYSEKSGYAQMQALLALPVAKRPQAVLIANDVMAAGALRALHEAGVAVPAEMAIISFNDTSMARYLYPPLTAIRVPTEQMAAMGVALLQQRLTVANLAPQRVVVGTLLTQRQSAKL</sequence>
<dbReference type="GO" id="GO:0000976">
    <property type="term" value="F:transcription cis-regulatory region binding"/>
    <property type="evidence" value="ECO:0007669"/>
    <property type="project" value="TreeGrafter"/>
</dbReference>
<evidence type="ECO:0000313" key="6">
    <source>
        <dbReference type="Proteomes" id="UP000050816"/>
    </source>
</evidence>
<dbReference type="InterPro" id="IPR000843">
    <property type="entry name" value="HTH_LacI"/>
</dbReference>
<dbReference type="PANTHER" id="PTHR30146">
    <property type="entry name" value="LACI-RELATED TRANSCRIPTIONAL REPRESSOR"/>
    <property type="match status" value="1"/>
</dbReference>
<dbReference type="CDD" id="cd01392">
    <property type="entry name" value="HTH_LacI"/>
    <property type="match status" value="1"/>
</dbReference>
<protein>
    <submittedName>
        <fullName evidence="5">Galactose operon repressor</fullName>
    </submittedName>
</protein>
<dbReference type="PROSITE" id="PS50932">
    <property type="entry name" value="HTH_LACI_2"/>
    <property type="match status" value="1"/>
</dbReference>
<name>A0A0R1UPT9_9LACO</name>
<comment type="caution">
    <text evidence="5">The sequence shown here is derived from an EMBL/GenBank/DDBJ whole genome shotgun (WGS) entry which is preliminary data.</text>
</comment>
<keyword evidence="2" id="KW-0238">DNA-binding</keyword>
<dbReference type="SMART" id="SM00354">
    <property type="entry name" value="HTH_LACI"/>
    <property type="match status" value="1"/>
</dbReference>
<keyword evidence="1" id="KW-0805">Transcription regulation</keyword>
<dbReference type="PROSITE" id="PS00356">
    <property type="entry name" value="HTH_LACI_1"/>
    <property type="match status" value="1"/>
</dbReference>
<dbReference type="EMBL" id="AZFK01000016">
    <property type="protein sequence ID" value="KRL91787.1"/>
    <property type="molecule type" value="Genomic_DNA"/>
</dbReference>
<keyword evidence="3" id="KW-0804">Transcription</keyword>
<dbReference type="Gene3D" id="3.40.50.2300">
    <property type="match status" value="2"/>
</dbReference>
<dbReference type="SUPFAM" id="SSF47413">
    <property type="entry name" value="lambda repressor-like DNA-binding domains"/>
    <property type="match status" value="1"/>
</dbReference>
<gene>
    <name evidence="5" type="ORF">FC43_GL000757</name>
</gene>
<evidence type="ECO:0000256" key="2">
    <source>
        <dbReference type="ARBA" id="ARBA00023125"/>
    </source>
</evidence>
<organism evidence="5 6">
    <name type="scientific">Limosilactobacillus ingluviei DSM 15946</name>
    <dbReference type="NCBI Taxonomy" id="1423760"/>
    <lineage>
        <taxon>Bacteria</taxon>
        <taxon>Bacillati</taxon>
        <taxon>Bacillota</taxon>
        <taxon>Bacilli</taxon>
        <taxon>Lactobacillales</taxon>
        <taxon>Lactobacillaceae</taxon>
        <taxon>Limosilactobacillus</taxon>
    </lineage>
</organism>
<evidence type="ECO:0000313" key="5">
    <source>
        <dbReference type="EMBL" id="KRL91787.1"/>
    </source>
</evidence>
<dbReference type="PRINTS" id="PR00036">
    <property type="entry name" value="HTHLACI"/>
</dbReference>